<dbReference type="InterPro" id="IPR050182">
    <property type="entry name" value="Cytochrome_P450_fam2"/>
</dbReference>
<dbReference type="GO" id="GO:0006805">
    <property type="term" value="P:xenobiotic metabolic process"/>
    <property type="evidence" value="ECO:0007669"/>
    <property type="project" value="TreeGrafter"/>
</dbReference>
<sequence>MLVTVAIIVVLVALVWKFTGRSKGLPPGPTCFPVIGDSGLFKPSEAVQAHRNLRKKYGDIYTLMIFHHQMIIVRGYENIRELLCTHRDLFSDRPNTIINGVYNKQKGLMWASGVL</sequence>
<dbReference type="GO" id="GO:0016712">
    <property type="term" value="F:oxidoreductase activity, acting on paired donors, with incorporation or reduction of molecular oxygen, reduced flavin or flavoprotein as one donor, and incorporation of one atom of oxygen"/>
    <property type="evidence" value="ECO:0007669"/>
    <property type="project" value="TreeGrafter"/>
</dbReference>
<evidence type="ECO:0000256" key="3">
    <source>
        <dbReference type="ARBA" id="ARBA00023004"/>
    </source>
</evidence>
<dbReference type="EnsemblMetazoa" id="G683.3">
    <property type="protein sequence ID" value="G683.3:cds"/>
    <property type="gene ID" value="G683"/>
</dbReference>
<dbReference type="AlphaFoldDB" id="A0A8W8NQT8"/>
<dbReference type="Pfam" id="PF00067">
    <property type="entry name" value="p450"/>
    <property type="match status" value="1"/>
</dbReference>
<evidence type="ECO:0000313" key="5">
    <source>
        <dbReference type="EnsemblMetazoa" id="G683.3:cds"/>
    </source>
</evidence>
<evidence type="ECO:0000256" key="1">
    <source>
        <dbReference type="ARBA" id="ARBA00010617"/>
    </source>
</evidence>
<comment type="similarity">
    <text evidence="1">Belongs to the cytochrome P450 family.</text>
</comment>
<dbReference type="PANTHER" id="PTHR24300">
    <property type="entry name" value="CYTOCHROME P450 508A4-RELATED"/>
    <property type="match status" value="1"/>
</dbReference>
<accession>A0A8W8NQT8</accession>
<protein>
    <submittedName>
        <fullName evidence="5">Uncharacterized protein</fullName>
    </submittedName>
</protein>
<dbReference type="PRINTS" id="PR00463">
    <property type="entry name" value="EP450I"/>
</dbReference>
<dbReference type="GO" id="GO:0020037">
    <property type="term" value="F:heme binding"/>
    <property type="evidence" value="ECO:0007669"/>
    <property type="project" value="InterPro"/>
</dbReference>
<dbReference type="Gene3D" id="1.10.630.10">
    <property type="entry name" value="Cytochrome P450"/>
    <property type="match status" value="1"/>
</dbReference>
<dbReference type="GO" id="GO:0006082">
    <property type="term" value="P:organic acid metabolic process"/>
    <property type="evidence" value="ECO:0007669"/>
    <property type="project" value="TreeGrafter"/>
</dbReference>
<dbReference type="InterPro" id="IPR002401">
    <property type="entry name" value="Cyt_P450_E_grp-I"/>
</dbReference>
<keyword evidence="6" id="KW-1185">Reference proteome</keyword>
<keyword evidence="4" id="KW-0732">Signal</keyword>
<dbReference type="PANTHER" id="PTHR24300:SF404">
    <property type="entry name" value="CYTOCHROME P450 2D6-LIKE"/>
    <property type="match status" value="1"/>
</dbReference>
<dbReference type="InterPro" id="IPR001128">
    <property type="entry name" value="Cyt_P450"/>
</dbReference>
<reference evidence="5" key="1">
    <citation type="submission" date="2022-08" db="UniProtKB">
        <authorList>
            <consortium name="EnsemblMetazoa"/>
        </authorList>
    </citation>
    <scope>IDENTIFICATION</scope>
    <source>
        <strain evidence="5">05x7-T-G4-1.051#20</strain>
    </source>
</reference>
<dbReference type="SUPFAM" id="SSF48264">
    <property type="entry name" value="Cytochrome P450"/>
    <property type="match status" value="1"/>
</dbReference>
<dbReference type="GO" id="GO:0008395">
    <property type="term" value="F:steroid hydroxylase activity"/>
    <property type="evidence" value="ECO:0007669"/>
    <property type="project" value="TreeGrafter"/>
</dbReference>
<proteinExistence type="inferred from homology"/>
<keyword evidence="2" id="KW-0479">Metal-binding</keyword>
<organism evidence="5 6">
    <name type="scientific">Magallana gigas</name>
    <name type="common">Pacific oyster</name>
    <name type="synonym">Crassostrea gigas</name>
    <dbReference type="NCBI Taxonomy" id="29159"/>
    <lineage>
        <taxon>Eukaryota</taxon>
        <taxon>Metazoa</taxon>
        <taxon>Spiralia</taxon>
        <taxon>Lophotrochozoa</taxon>
        <taxon>Mollusca</taxon>
        <taxon>Bivalvia</taxon>
        <taxon>Autobranchia</taxon>
        <taxon>Pteriomorphia</taxon>
        <taxon>Ostreida</taxon>
        <taxon>Ostreoidea</taxon>
        <taxon>Ostreidae</taxon>
        <taxon>Magallana</taxon>
    </lineage>
</organism>
<keyword evidence="3" id="KW-0408">Iron</keyword>
<dbReference type="Proteomes" id="UP000005408">
    <property type="component" value="Unassembled WGS sequence"/>
</dbReference>
<feature type="chain" id="PRO_5036485464" evidence="4">
    <location>
        <begin position="18"/>
        <end position="115"/>
    </location>
</feature>
<evidence type="ECO:0000256" key="2">
    <source>
        <dbReference type="ARBA" id="ARBA00022723"/>
    </source>
</evidence>
<evidence type="ECO:0000313" key="6">
    <source>
        <dbReference type="Proteomes" id="UP000005408"/>
    </source>
</evidence>
<dbReference type="GO" id="GO:0005737">
    <property type="term" value="C:cytoplasm"/>
    <property type="evidence" value="ECO:0007669"/>
    <property type="project" value="TreeGrafter"/>
</dbReference>
<feature type="signal peptide" evidence="4">
    <location>
        <begin position="1"/>
        <end position="17"/>
    </location>
</feature>
<dbReference type="InterPro" id="IPR036396">
    <property type="entry name" value="Cyt_P450_sf"/>
</dbReference>
<dbReference type="GO" id="GO:0005506">
    <property type="term" value="F:iron ion binding"/>
    <property type="evidence" value="ECO:0007669"/>
    <property type="project" value="InterPro"/>
</dbReference>
<evidence type="ECO:0000256" key="4">
    <source>
        <dbReference type="SAM" id="SignalP"/>
    </source>
</evidence>
<name>A0A8W8NQT8_MAGGI</name>